<evidence type="ECO:0000256" key="1">
    <source>
        <dbReference type="SAM" id="MobiDB-lite"/>
    </source>
</evidence>
<proteinExistence type="predicted"/>
<gene>
    <name evidence="2" type="ORF">SAMN02910406_03231</name>
</gene>
<evidence type="ECO:0000313" key="3">
    <source>
        <dbReference type="Proteomes" id="UP000182192"/>
    </source>
</evidence>
<evidence type="ECO:0000313" key="2">
    <source>
        <dbReference type="EMBL" id="SFD14706.1"/>
    </source>
</evidence>
<feature type="compositionally biased region" description="Basic and acidic residues" evidence="1">
    <location>
        <begin position="92"/>
        <end position="106"/>
    </location>
</feature>
<dbReference type="OrthoDB" id="1821560at2"/>
<protein>
    <submittedName>
        <fullName evidence="2">Uncharacterized protein</fullName>
    </submittedName>
</protein>
<dbReference type="EMBL" id="FOKQ01000039">
    <property type="protein sequence ID" value="SFD14706.1"/>
    <property type="molecule type" value="Genomic_DNA"/>
</dbReference>
<dbReference type="Proteomes" id="UP000182192">
    <property type="component" value="Unassembled WGS sequence"/>
</dbReference>
<name>A0A1I1PXT0_RUMAL</name>
<organism evidence="2 3">
    <name type="scientific">Ruminococcus albus</name>
    <dbReference type="NCBI Taxonomy" id="1264"/>
    <lineage>
        <taxon>Bacteria</taxon>
        <taxon>Bacillati</taxon>
        <taxon>Bacillota</taxon>
        <taxon>Clostridia</taxon>
        <taxon>Eubacteriales</taxon>
        <taxon>Oscillospiraceae</taxon>
        <taxon>Ruminococcus</taxon>
    </lineage>
</organism>
<dbReference type="AlphaFoldDB" id="A0A1I1PXT0"/>
<reference evidence="2 3" key="1">
    <citation type="submission" date="2016-10" db="EMBL/GenBank/DDBJ databases">
        <authorList>
            <person name="de Groot N.N."/>
        </authorList>
    </citation>
    <scope>NUCLEOTIDE SEQUENCE [LARGE SCALE GENOMIC DNA]</scope>
    <source>
        <strain evidence="2 3">AR67</strain>
    </source>
</reference>
<feature type="region of interest" description="Disordered" evidence="1">
    <location>
        <begin position="92"/>
        <end position="113"/>
    </location>
</feature>
<dbReference type="RefSeq" id="WP_074963022.1">
    <property type="nucleotide sequence ID" value="NZ_FOKQ01000039.1"/>
</dbReference>
<dbReference type="eggNOG" id="ENOG5030U4A">
    <property type="taxonomic scope" value="Bacteria"/>
</dbReference>
<sequence>MAGNRCEQCENIMVRDIISPQEYLFCANSLVGLLIAGDVEMTFSTCPLGKIVDDDMHFTMNKYFHQFRCTKCGTIYGMLFNTKTGGEIRINDKVFNPDDYPDKPDTKEEEADG</sequence>
<accession>A0A1I1PXT0</accession>